<dbReference type="Pfam" id="PF02655">
    <property type="entry name" value="ATP-grasp_3"/>
    <property type="match status" value="1"/>
</dbReference>
<keyword evidence="1" id="KW-0067">ATP-binding</keyword>
<keyword evidence="1" id="KW-0547">Nucleotide-binding</keyword>
<feature type="domain" description="ATP-grasp" evidence="2">
    <location>
        <begin position="237"/>
        <end position="290"/>
    </location>
</feature>
<evidence type="ECO:0000313" key="4">
    <source>
        <dbReference type="Proteomes" id="UP000574761"/>
    </source>
</evidence>
<dbReference type="InterPro" id="IPR003806">
    <property type="entry name" value="ATP-grasp_PylC-type"/>
</dbReference>
<dbReference type="Proteomes" id="UP000574761">
    <property type="component" value="Unassembled WGS sequence"/>
</dbReference>
<dbReference type="RefSeq" id="WP_183805761.1">
    <property type="nucleotide sequence ID" value="NZ_JACIEE010000006.1"/>
</dbReference>
<dbReference type="AlphaFoldDB" id="A0A7W6D6X4"/>
<organism evidence="3 4">
    <name type="scientific">Mycoplana azooxidifex</name>
    <dbReference type="NCBI Taxonomy" id="1636188"/>
    <lineage>
        <taxon>Bacteria</taxon>
        <taxon>Pseudomonadati</taxon>
        <taxon>Pseudomonadota</taxon>
        <taxon>Alphaproteobacteria</taxon>
        <taxon>Hyphomicrobiales</taxon>
        <taxon>Rhizobiaceae</taxon>
        <taxon>Mycoplana</taxon>
    </lineage>
</organism>
<keyword evidence="4" id="KW-1185">Reference proteome</keyword>
<gene>
    <name evidence="3" type="ORF">GGQ64_003089</name>
</gene>
<sequence length="375" mass="39710">MPAASKSNPAILIAAISGRSLAAAARRAGYRPLVADLFGDSDTVALADRTALLAGSISDGIDSEKVAGILATLAGDEEPIALVYGSGFERRPDVIDTLGRVLPIAGNSAATVRAVKDPAALSQLCDGLDIPHPAIRFSAPERPQEWLIKLGGGAGGSHVRPAATVPLEEGHYYQKRIPGRSISALFLAQDGAARIIGFSRQWSSPSPTSPFRYGGAVRLMRFDRNKKVKIGRWLDGLARHTGLVGLCSADFIDGPDGLHLIEINPRPGATLDIFDSDTAPLLNAHLRAVRGEKIAVPTYRGAAASAIAYTPHPIGRFPDIEWPSLTADHQSPGSALDAGDPVCTVLAQARSAIAAERAVKRRITEVAEYWREGFQ</sequence>
<dbReference type="Gene3D" id="3.30.470.20">
    <property type="entry name" value="ATP-grasp fold, B domain"/>
    <property type="match status" value="1"/>
</dbReference>
<dbReference type="GO" id="GO:0046872">
    <property type="term" value="F:metal ion binding"/>
    <property type="evidence" value="ECO:0007669"/>
    <property type="project" value="InterPro"/>
</dbReference>
<evidence type="ECO:0000313" key="3">
    <source>
        <dbReference type="EMBL" id="MBB3977875.1"/>
    </source>
</evidence>
<evidence type="ECO:0000256" key="1">
    <source>
        <dbReference type="PROSITE-ProRule" id="PRU00409"/>
    </source>
</evidence>
<keyword evidence="3" id="KW-0436">Ligase</keyword>
<protein>
    <submittedName>
        <fullName evidence="3">Putative ATP-grasp superfamily ATP-dependent carboligase</fullName>
    </submittedName>
</protein>
<evidence type="ECO:0000259" key="2">
    <source>
        <dbReference type="PROSITE" id="PS50975"/>
    </source>
</evidence>
<accession>A0A7W6D6X4</accession>
<reference evidence="3 4" key="1">
    <citation type="submission" date="2020-08" db="EMBL/GenBank/DDBJ databases">
        <title>Genomic Encyclopedia of Type Strains, Phase IV (KMG-IV): sequencing the most valuable type-strain genomes for metagenomic binning, comparative biology and taxonomic classification.</title>
        <authorList>
            <person name="Goeker M."/>
        </authorList>
    </citation>
    <scope>NUCLEOTIDE SEQUENCE [LARGE SCALE GENOMIC DNA]</scope>
    <source>
        <strain evidence="3 4">DSM 100211</strain>
    </source>
</reference>
<dbReference type="SUPFAM" id="SSF56059">
    <property type="entry name" value="Glutathione synthetase ATP-binding domain-like"/>
    <property type="match status" value="1"/>
</dbReference>
<comment type="caution">
    <text evidence="3">The sequence shown here is derived from an EMBL/GenBank/DDBJ whole genome shotgun (WGS) entry which is preliminary data.</text>
</comment>
<proteinExistence type="predicted"/>
<dbReference type="EMBL" id="JACIEE010000006">
    <property type="protein sequence ID" value="MBB3977875.1"/>
    <property type="molecule type" value="Genomic_DNA"/>
</dbReference>
<dbReference type="PROSITE" id="PS50975">
    <property type="entry name" value="ATP_GRASP"/>
    <property type="match status" value="1"/>
</dbReference>
<dbReference type="PIRSF" id="PIRSF016817">
    <property type="entry name" value="UCP016817_carboligase"/>
    <property type="match status" value="1"/>
</dbReference>
<dbReference type="GO" id="GO:0005524">
    <property type="term" value="F:ATP binding"/>
    <property type="evidence" value="ECO:0007669"/>
    <property type="project" value="UniProtKB-UniRule"/>
</dbReference>
<dbReference type="GO" id="GO:0016874">
    <property type="term" value="F:ligase activity"/>
    <property type="evidence" value="ECO:0007669"/>
    <property type="project" value="UniProtKB-KW"/>
</dbReference>
<dbReference type="InterPro" id="IPR011761">
    <property type="entry name" value="ATP-grasp"/>
</dbReference>
<name>A0A7W6D6X4_9HYPH</name>
<dbReference type="InterPro" id="IPR016677">
    <property type="entry name" value="UCP016817_carboligase"/>
</dbReference>